<protein>
    <submittedName>
        <fullName evidence="2">Uncharacterized protein</fullName>
    </submittedName>
</protein>
<evidence type="ECO:0000313" key="3">
    <source>
        <dbReference type="Proteomes" id="UP000616885"/>
    </source>
</evidence>
<evidence type="ECO:0000313" key="2">
    <source>
        <dbReference type="EMBL" id="KAF9760507.1"/>
    </source>
</evidence>
<dbReference type="EMBL" id="JADCTT010000001">
    <property type="protein sequence ID" value="KAF9760507.1"/>
    <property type="molecule type" value="Genomic_DNA"/>
</dbReference>
<name>A0A8H7TWK2_BIOOC</name>
<reference evidence="2" key="1">
    <citation type="submission" date="2020-10" db="EMBL/GenBank/DDBJ databases">
        <title>High-Quality Genome Resource of Clonostachys rosea strain S41 by Oxford Nanopore Long-Read Sequencing.</title>
        <authorList>
            <person name="Wang H."/>
        </authorList>
    </citation>
    <scope>NUCLEOTIDE SEQUENCE</scope>
    <source>
        <strain evidence="2">S41</strain>
    </source>
</reference>
<dbReference type="AlphaFoldDB" id="A0A8H7TWK2"/>
<sequence length="68" mass="7532">MNKNEPGRKPGAETQMVAAHRPNQTSEQKEASRLKDHKRPSATKSEIEIQAPCDDANRTQGAVPPLKR</sequence>
<accession>A0A8H7TWK2</accession>
<evidence type="ECO:0000256" key="1">
    <source>
        <dbReference type="SAM" id="MobiDB-lite"/>
    </source>
</evidence>
<organism evidence="2 3">
    <name type="scientific">Bionectria ochroleuca</name>
    <name type="common">Gliocladium roseum</name>
    <dbReference type="NCBI Taxonomy" id="29856"/>
    <lineage>
        <taxon>Eukaryota</taxon>
        <taxon>Fungi</taxon>
        <taxon>Dikarya</taxon>
        <taxon>Ascomycota</taxon>
        <taxon>Pezizomycotina</taxon>
        <taxon>Sordariomycetes</taxon>
        <taxon>Hypocreomycetidae</taxon>
        <taxon>Hypocreales</taxon>
        <taxon>Bionectriaceae</taxon>
        <taxon>Clonostachys</taxon>
    </lineage>
</organism>
<feature type="region of interest" description="Disordered" evidence="1">
    <location>
        <begin position="1"/>
        <end position="68"/>
    </location>
</feature>
<dbReference type="Proteomes" id="UP000616885">
    <property type="component" value="Unassembled WGS sequence"/>
</dbReference>
<gene>
    <name evidence="2" type="ORF">IM811_002201</name>
</gene>
<feature type="compositionally biased region" description="Basic and acidic residues" evidence="1">
    <location>
        <begin position="1"/>
        <end position="11"/>
    </location>
</feature>
<comment type="caution">
    <text evidence="2">The sequence shown here is derived from an EMBL/GenBank/DDBJ whole genome shotgun (WGS) entry which is preliminary data.</text>
</comment>
<proteinExistence type="predicted"/>